<dbReference type="Gene3D" id="3.30.830.10">
    <property type="entry name" value="Metalloenzyme, LuxS/M16 peptidase-like"/>
    <property type="match status" value="4"/>
</dbReference>
<evidence type="ECO:0000256" key="6">
    <source>
        <dbReference type="ARBA" id="ARBA00022833"/>
    </source>
</evidence>
<accession>A0AAX2F698</accession>
<feature type="chain" id="PRO_5043914848" evidence="9">
    <location>
        <begin position="22"/>
        <end position="941"/>
    </location>
</feature>
<protein>
    <submittedName>
        <fullName evidence="12">Zinc protease</fullName>
    </submittedName>
</protein>
<dbReference type="InterPro" id="IPR001431">
    <property type="entry name" value="Pept_M16_Zn_BS"/>
</dbReference>
<sequence>MKSKKQILILIFMLVSGCMMGQNNTIDQDKTIRKGKLSNGLTYYIRHNDQTKGVADFYIAQHVGSILEEPNQRGLAHFLEHMAFNGTRNFPGNDRKPGIVKWCEGVGIQFGTNLNAYTSVDQTVYNISSAPVKREGIVDSCLLILHDWSHNLLLTADEIDKERGVVEEEWRTRRMGLAIQRLAEASMPVIYAGTKYADCMPIGDMNIIRTFPYQALRNYYHKWYRPDLQAIIVVGDIDEDQIERKIKALFDTIPMPEHAAERIFYPVADNKKMLLFTATDKEQPTVNFTLYMKRDATPRKERKSLQSFADKYKTSIVRMLINDRLDEYARKTDAPFISASVRDGNFFMASTKEAFEVSGVLKESRMEDGIQTIVGEVERARSMGFTEQELKRGKAEMLSFAESGYNDRLKRKNGDFVEACVENFLEAEPIIDPVVELQLTKRLDSVVTLADINQLAREIISNKNQVVTLYGPEKKGVVLPSKQEIEKLILNAQEKTYEPYQDKQLPSELIQDQPAAGRIVAEKKYKYGYTELELSNGVHVYVRPTSFEDDEVRLKMFSLGGKDMYTDEEMPNLAYLISGATIGGVGRFDDLTLEKMLAGKSVSISPYIDDETEGMNGSSNVKDMETLFQLLYLYFAQPRKDTEAYQNMMAQQEEFLTNAHVNPMIAYNDSLHHIAYNSDRLKSIDVGMLQKVNYERILQIYKERFGNAADFQLILTGNIDMDRLRPILCKYVATLPSNDRFETVGTHGAKLLNGMIRKVFTKEQKTPSATTTLVVKGVIDYNTRNDILLDAAVQLLRIVYTEKVREEKGGTYNVQVSALLQHHPNDEAILRIAFQTDPDKYASLMPIIYEQLEKMATEGPSQTDLDKVKAYELKVYNQVLEMNNYWELVLYNDLYNGNDIDTDFRKIVEGMTVEDVRQILKQLLDQKNRIEVTMTSKSLKT</sequence>
<feature type="domain" description="Peptidase M16 C-terminal" evidence="11">
    <location>
        <begin position="691"/>
        <end position="870"/>
    </location>
</feature>
<reference evidence="12 13" key="1">
    <citation type="submission" date="2016-11" db="EMBL/GenBank/DDBJ databases">
        <authorList>
            <person name="Varghese N."/>
            <person name="Submissions S."/>
        </authorList>
    </citation>
    <scope>NUCLEOTIDE SEQUENCE [LARGE SCALE GENOMIC DNA]</scope>
    <source>
        <strain evidence="12 13">DSM 22613</strain>
    </source>
</reference>
<evidence type="ECO:0000313" key="13">
    <source>
        <dbReference type="Proteomes" id="UP000184105"/>
    </source>
</evidence>
<dbReference type="GO" id="GO:0004222">
    <property type="term" value="F:metalloendopeptidase activity"/>
    <property type="evidence" value="ECO:0007669"/>
    <property type="project" value="InterPro"/>
</dbReference>
<keyword evidence="9" id="KW-0732">Signal</keyword>
<comment type="cofactor">
    <cofactor evidence="1">
        <name>Zn(2+)</name>
        <dbReference type="ChEBI" id="CHEBI:29105"/>
    </cofactor>
</comment>
<keyword evidence="3 12" id="KW-0645">Protease</keyword>
<dbReference type="InterPro" id="IPR007863">
    <property type="entry name" value="Peptidase_M16_C"/>
</dbReference>
<evidence type="ECO:0000256" key="5">
    <source>
        <dbReference type="ARBA" id="ARBA00022801"/>
    </source>
</evidence>
<dbReference type="RefSeq" id="WP_065367973.1">
    <property type="nucleotide sequence ID" value="NZ_CP016205.1"/>
</dbReference>
<evidence type="ECO:0000256" key="1">
    <source>
        <dbReference type="ARBA" id="ARBA00001947"/>
    </source>
</evidence>
<dbReference type="PANTHER" id="PTHR43690">
    <property type="entry name" value="NARDILYSIN"/>
    <property type="match status" value="1"/>
</dbReference>
<comment type="caution">
    <text evidence="12">The sequence shown here is derived from an EMBL/GenBank/DDBJ whole genome shotgun (WGS) entry which is preliminary data.</text>
</comment>
<dbReference type="EMBL" id="FQWA01000032">
    <property type="protein sequence ID" value="SHG06972.1"/>
    <property type="molecule type" value="Genomic_DNA"/>
</dbReference>
<evidence type="ECO:0000313" key="12">
    <source>
        <dbReference type="EMBL" id="SHG06972.1"/>
    </source>
</evidence>
<evidence type="ECO:0000256" key="7">
    <source>
        <dbReference type="ARBA" id="ARBA00023049"/>
    </source>
</evidence>
<dbReference type="Pfam" id="PF05193">
    <property type="entry name" value="Peptidase_M16_C"/>
    <property type="match status" value="2"/>
</dbReference>
<dbReference type="AlphaFoldDB" id="A0AAX2F698"/>
<feature type="domain" description="Peptidase M16 C-terminal" evidence="11">
    <location>
        <begin position="211"/>
        <end position="396"/>
    </location>
</feature>
<proteinExistence type="inferred from homology"/>
<dbReference type="PANTHER" id="PTHR43690:SF17">
    <property type="entry name" value="PROTEIN YHJJ"/>
    <property type="match status" value="1"/>
</dbReference>
<evidence type="ECO:0000256" key="9">
    <source>
        <dbReference type="SAM" id="SignalP"/>
    </source>
</evidence>
<dbReference type="SUPFAM" id="SSF63411">
    <property type="entry name" value="LuxS/MPP-like metallohydrolase"/>
    <property type="match status" value="4"/>
</dbReference>
<dbReference type="GO" id="GO:0046872">
    <property type="term" value="F:metal ion binding"/>
    <property type="evidence" value="ECO:0007669"/>
    <property type="project" value="UniProtKB-KW"/>
</dbReference>
<dbReference type="Pfam" id="PF00675">
    <property type="entry name" value="Peptidase_M16"/>
    <property type="match status" value="1"/>
</dbReference>
<evidence type="ECO:0000259" key="10">
    <source>
        <dbReference type="Pfam" id="PF00675"/>
    </source>
</evidence>
<dbReference type="Proteomes" id="UP000184105">
    <property type="component" value="Unassembled WGS sequence"/>
</dbReference>
<keyword evidence="5" id="KW-0378">Hydrolase</keyword>
<evidence type="ECO:0000259" key="11">
    <source>
        <dbReference type="Pfam" id="PF05193"/>
    </source>
</evidence>
<dbReference type="InterPro" id="IPR011249">
    <property type="entry name" value="Metalloenz_LuxS/M16"/>
</dbReference>
<organism evidence="12 13">
    <name type="scientific">Prevotella scopos JCM 17725</name>
    <dbReference type="NCBI Taxonomy" id="1236518"/>
    <lineage>
        <taxon>Bacteria</taxon>
        <taxon>Pseudomonadati</taxon>
        <taxon>Bacteroidota</taxon>
        <taxon>Bacteroidia</taxon>
        <taxon>Bacteroidales</taxon>
        <taxon>Prevotellaceae</taxon>
        <taxon>Prevotella</taxon>
    </lineage>
</organism>
<dbReference type="InterPro" id="IPR050626">
    <property type="entry name" value="Peptidase_M16"/>
</dbReference>
<gene>
    <name evidence="12" type="ORF">SAMN05444364_13220</name>
</gene>
<comment type="similarity">
    <text evidence="2 8">Belongs to the peptidase M16 family.</text>
</comment>
<dbReference type="PROSITE" id="PS51257">
    <property type="entry name" value="PROKAR_LIPOPROTEIN"/>
    <property type="match status" value="1"/>
</dbReference>
<dbReference type="PROSITE" id="PS00143">
    <property type="entry name" value="INSULINASE"/>
    <property type="match status" value="1"/>
</dbReference>
<evidence type="ECO:0000256" key="2">
    <source>
        <dbReference type="ARBA" id="ARBA00007261"/>
    </source>
</evidence>
<evidence type="ECO:0000256" key="4">
    <source>
        <dbReference type="ARBA" id="ARBA00022723"/>
    </source>
</evidence>
<feature type="domain" description="Peptidase M16 N-terminal" evidence="10">
    <location>
        <begin position="49"/>
        <end position="170"/>
    </location>
</feature>
<evidence type="ECO:0000256" key="8">
    <source>
        <dbReference type="RuleBase" id="RU004447"/>
    </source>
</evidence>
<dbReference type="GO" id="GO:0006508">
    <property type="term" value="P:proteolysis"/>
    <property type="evidence" value="ECO:0007669"/>
    <property type="project" value="UniProtKB-KW"/>
</dbReference>
<keyword evidence="6" id="KW-0862">Zinc</keyword>
<keyword evidence="7" id="KW-0482">Metalloprotease</keyword>
<keyword evidence="13" id="KW-1185">Reference proteome</keyword>
<dbReference type="InterPro" id="IPR011765">
    <property type="entry name" value="Pept_M16_N"/>
</dbReference>
<feature type="signal peptide" evidence="9">
    <location>
        <begin position="1"/>
        <end position="21"/>
    </location>
</feature>
<evidence type="ECO:0000256" key="3">
    <source>
        <dbReference type="ARBA" id="ARBA00022670"/>
    </source>
</evidence>
<keyword evidence="4" id="KW-0479">Metal-binding</keyword>
<name>A0AAX2F698_9BACT</name>